<dbReference type="OrthoDB" id="9957984at2"/>
<evidence type="ECO:0000313" key="3">
    <source>
        <dbReference type="Proteomes" id="UP000017048"/>
    </source>
</evidence>
<name>U5E4D0_NOCAS</name>
<protein>
    <submittedName>
        <fullName evidence="2">Uncharacterized protein</fullName>
    </submittedName>
</protein>
<dbReference type="GeneID" id="91518449"/>
<feature type="transmembrane region" description="Helical" evidence="1">
    <location>
        <begin position="27"/>
        <end position="50"/>
    </location>
</feature>
<dbReference type="AlphaFoldDB" id="U5E4D0"/>
<keyword evidence="1" id="KW-1133">Transmembrane helix</keyword>
<dbReference type="EMBL" id="BAFO02000021">
    <property type="protein sequence ID" value="GAD84067.1"/>
    <property type="molecule type" value="Genomic_DNA"/>
</dbReference>
<comment type="caution">
    <text evidence="2">The sequence shown here is derived from an EMBL/GenBank/DDBJ whole genome shotgun (WGS) entry which is preliminary data.</text>
</comment>
<evidence type="ECO:0000313" key="2">
    <source>
        <dbReference type="EMBL" id="GAD84067.1"/>
    </source>
</evidence>
<keyword evidence="3" id="KW-1185">Reference proteome</keyword>
<feature type="transmembrane region" description="Helical" evidence="1">
    <location>
        <begin position="56"/>
        <end position="77"/>
    </location>
</feature>
<reference evidence="2 3" key="1">
    <citation type="journal article" date="2014" name="BMC Genomics">
        <title>Genome based analysis of type-I polyketide synthase and nonribosomal peptide synthetase gene clusters in seven strains of five representative Nocardia species.</title>
        <authorList>
            <person name="Komaki H."/>
            <person name="Ichikawa N."/>
            <person name="Hosoyama A."/>
            <person name="Takahashi-Nakaguchi A."/>
            <person name="Matsuzawa T."/>
            <person name="Suzuki K."/>
            <person name="Fujita N."/>
            <person name="Gonoi T."/>
        </authorList>
    </citation>
    <scope>NUCLEOTIDE SEQUENCE [LARGE SCALE GENOMIC DNA]</scope>
    <source>
        <strain evidence="2 3">NBRC 15531</strain>
    </source>
</reference>
<keyword evidence="1" id="KW-0812">Transmembrane</keyword>
<dbReference type="Proteomes" id="UP000017048">
    <property type="component" value="Unassembled WGS sequence"/>
</dbReference>
<feature type="transmembrane region" description="Helical" evidence="1">
    <location>
        <begin position="118"/>
        <end position="136"/>
    </location>
</feature>
<proteinExistence type="predicted"/>
<keyword evidence="1" id="KW-0472">Membrane</keyword>
<evidence type="ECO:0000256" key="1">
    <source>
        <dbReference type="SAM" id="Phobius"/>
    </source>
</evidence>
<sequence>MSQVNAMRAGVQSPYANQPAVRRATRLAGAAGIALGIVLVACSAGLVVSGLVNPEYLIVVCVVALLPGIPAISLLTASRRILRGEINGTARAMHMLVTVSGIVGLATVGALIEGAWPMKIVMVVIAVGTVTTVVFVNRADRALKGQ</sequence>
<dbReference type="RefSeq" id="WP_022566279.1">
    <property type="nucleotide sequence ID" value="NZ_BAFO02000021.1"/>
</dbReference>
<accession>U5E4D0</accession>
<organism evidence="2 3">
    <name type="scientific">Nocardia asteroides NBRC 15531</name>
    <dbReference type="NCBI Taxonomy" id="1110697"/>
    <lineage>
        <taxon>Bacteria</taxon>
        <taxon>Bacillati</taxon>
        <taxon>Actinomycetota</taxon>
        <taxon>Actinomycetes</taxon>
        <taxon>Mycobacteriales</taxon>
        <taxon>Nocardiaceae</taxon>
        <taxon>Nocardia</taxon>
    </lineage>
</organism>
<gene>
    <name evidence="2" type="ORF">NCAST_21_00160</name>
</gene>
<dbReference type="STRING" id="1824.SAMN05444423_108230"/>
<feature type="transmembrane region" description="Helical" evidence="1">
    <location>
        <begin position="89"/>
        <end position="112"/>
    </location>
</feature>